<comment type="subunit">
    <text evidence="3">Homodimer.</text>
</comment>
<dbReference type="Pfam" id="PF02771">
    <property type="entry name" value="Acyl-CoA_dh_N"/>
    <property type="match status" value="1"/>
</dbReference>
<evidence type="ECO:0000256" key="4">
    <source>
        <dbReference type="ARBA" id="ARBA00022630"/>
    </source>
</evidence>
<evidence type="ECO:0000256" key="2">
    <source>
        <dbReference type="ARBA" id="ARBA00009347"/>
    </source>
</evidence>
<dbReference type="Pfam" id="PF02770">
    <property type="entry name" value="Acyl-CoA_dh_M"/>
    <property type="match status" value="1"/>
</dbReference>
<keyword evidence="4" id="KW-0285">Flavoprotein</keyword>
<dbReference type="InterPro" id="IPR009100">
    <property type="entry name" value="AcylCoA_DH/oxidase_NM_dom_sf"/>
</dbReference>
<dbReference type="InterPro" id="IPR037069">
    <property type="entry name" value="AcylCoA_DH/ox_N_sf"/>
</dbReference>
<dbReference type="SUPFAM" id="SSF47203">
    <property type="entry name" value="Acyl-CoA dehydrogenase C-terminal domain-like"/>
    <property type="match status" value="1"/>
</dbReference>
<gene>
    <name evidence="10" type="ORF">EJN92_15395</name>
</gene>
<dbReference type="InterPro" id="IPR050741">
    <property type="entry name" value="Acyl-CoA_dehydrogenase"/>
</dbReference>
<dbReference type="InterPro" id="IPR006091">
    <property type="entry name" value="Acyl-CoA_Oxase/DH_mid-dom"/>
</dbReference>
<dbReference type="KEGG" id="upv:EJN92_15395"/>
<dbReference type="InterPro" id="IPR013786">
    <property type="entry name" value="AcylCoA_DH/ox_N"/>
</dbReference>
<keyword evidence="6" id="KW-0560">Oxidoreductase</keyword>
<dbReference type="GO" id="GO:0050660">
    <property type="term" value="F:flavin adenine dinucleotide binding"/>
    <property type="evidence" value="ECO:0007669"/>
    <property type="project" value="InterPro"/>
</dbReference>
<dbReference type="AlphaFoldDB" id="A0A3S9HME8"/>
<dbReference type="InterPro" id="IPR046373">
    <property type="entry name" value="Acyl-CoA_Oxase/DH_mid-dom_sf"/>
</dbReference>
<dbReference type="InterPro" id="IPR009075">
    <property type="entry name" value="AcylCo_DH/oxidase_C"/>
</dbReference>
<dbReference type="PANTHER" id="PTHR48083">
    <property type="entry name" value="MEDIUM-CHAIN SPECIFIC ACYL-COA DEHYDROGENASE, MITOCHONDRIAL-RELATED"/>
    <property type="match status" value="1"/>
</dbReference>
<evidence type="ECO:0000256" key="6">
    <source>
        <dbReference type="ARBA" id="ARBA00023002"/>
    </source>
</evidence>
<evidence type="ECO:0000259" key="8">
    <source>
        <dbReference type="Pfam" id="PF02770"/>
    </source>
</evidence>
<dbReference type="Gene3D" id="2.40.110.10">
    <property type="entry name" value="Butyryl-CoA Dehydrogenase, subunit A, domain 2"/>
    <property type="match status" value="1"/>
</dbReference>
<accession>A0A3S9HME8</accession>
<dbReference type="Pfam" id="PF00441">
    <property type="entry name" value="Acyl-CoA_dh_1"/>
    <property type="match status" value="1"/>
</dbReference>
<dbReference type="InterPro" id="IPR036250">
    <property type="entry name" value="AcylCo_DH-like_C"/>
</dbReference>
<evidence type="ECO:0000256" key="5">
    <source>
        <dbReference type="ARBA" id="ARBA00022827"/>
    </source>
</evidence>
<proteinExistence type="inferred from homology"/>
<evidence type="ECO:0000259" key="7">
    <source>
        <dbReference type="Pfam" id="PF00441"/>
    </source>
</evidence>
<keyword evidence="11" id="KW-1185">Reference proteome</keyword>
<dbReference type="Gene3D" id="1.10.540.10">
    <property type="entry name" value="Acyl-CoA dehydrogenase/oxidase, N-terminal domain"/>
    <property type="match status" value="1"/>
</dbReference>
<dbReference type="GO" id="GO:0005737">
    <property type="term" value="C:cytoplasm"/>
    <property type="evidence" value="ECO:0007669"/>
    <property type="project" value="TreeGrafter"/>
</dbReference>
<dbReference type="Proteomes" id="UP000275663">
    <property type="component" value="Chromosome"/>
</dbReference>
<name>A0A3S9HME8_9BURK</name>
<comment type="similarity">
    <text evidence="2">Belongs to the acyl-CoA dehydrogenase family.</text>
</comment>
<dbReference type="RefSeq" id="WP_126128635.1">
    <property type="nucleotide sequence ID" value="NZ_CP034464.1"/>
</dbReference>
<dbReference type="FunFam" id="2.40.110.10:FF:000002">
    <property type="entry name" value="Acyl-CoA dehydrogenase fadE12"/>
    <property type="match status" value="1"/>
</dbReference>
<evidence type="ECO:0000259" key="9">
    <source>
        <dbReference type="Pfam" id="PF02771"/>
    </source>
</evidence>
<reference evidence="10 11" key="1">
    <citation type="journal article" date="2011" name="Int. J. Syst. Evol. Microbiol.">
        <title>Description of Undibacterium oligocarboniphilum sp. nov., isolated from purified water, and Undibacterium pigrum strain CCUG 49012 as the type strain of Undibacterium parvum sp. nov., and emended descriptions of the genus Undibacterium and the species Undibacterium pigrum.</title>
        <authorList>
            <person name="Eder W."/>
            <person name="Wanner G."/>
            <person name="Ludwig W."/>
            <person name="Busse H.J."/>
            <person name="Ziemke-Kageler F."/>
            <person name="Lang E."/>
        </authorList>
    </citation>
    <scope>NUCLEOTIDE SEQUENCE [LARGE SCALE GENOMIC DNA]</scope>
    <source>
        <strain evidence="10 11">DSM 23061</strain>
    </source>
</reference>
<evidence type="ECO:0000256" key="3">
    <source>
        <dbReference type="ARBA" id="ARBA00011738"/>
    </source>
</evidence>
<dbReference type="Gene3D" id="1.20.140.10">
    <property type="entry name" value="Butyryl-CoA Dehydrogenase, subunit A, domain 3"/>
    <property type="match status" value="1"/>
</dbReference>
<dbReference type="OrthoDB" id="9770681at2"/>
<evidence type="ECO:0000313" key="11">
    <source>
        <dbReference type="Proteomes" id="UP000275663"/>
    </source>
</evidence>
<dbReference type="FunFam" id="1.20.140.10:FF:000018">
    <property type="entry name" value="Acyl-CoA dehydrogenase family member 10"/>
    <property type="match status" value="1"/>
</dbReference>
<protein>
    <submittedName>
        <fullName evidence="10">Acyl-CoA dehydrogenase</fullName>
    </submittedName>
</protein>
<dbReference type="SUPFAM" id="SSF56645">
    <property type="entry name" value="Acyl-CoA dehydrogenase NM domain-like"/>
    <property type="match status" value="1"/>
</dbReference>
<feature type="domain" description="Acyl-CoA dehydrogenase/oxidase C-terminal" evidence="7">
    <location>
        <begin position="250"/>
        <end position="398"/>
    </location>
</feature>
<feature type="domain" description="Acyl-CoA oxidase/dehydrogenase middle" evidence="8">
    <location>
        <begin position="136"/>
        <end position="238"/>
    </location>
</feature>
<feature type="domain" description="Acyl-CoA dehydrogenase/oxidase N-terminal" evidence="9">
    <location>
        <begin position="9"/>
        <end position="132"/>
    </location>
</feature>
<evidence type="ECO:0000313" key="10">
    <source>
        <dbReference type="EMBL" id="AZP13259.1"/>
    </source>
</evidence>
<evidence type="ECO:0000256" key="1">
    <source>
        <dbReference type="ARBA" id="ARBA00001974"/>
    </source>
</evidence>
<organism evidence="10 11">
    <name type="scientific">Undibacterium parvum</name>
    <dbReference type="NCBI Taxonomy" id="401471"/>
    <lineage>
        <taxon>Bacteria</taxon>
        <taxon>Pseudomonadati</taxon>
        <taxon>Pseudomonadota</taxon>
        <taxon>Betaproteobacteria</taxon>
        <taxon>Burkholderiales</taxon>
        <taxon>Oxalobacteraceae</taxon>
        <taxon>Undibacterium</taxon>
    </lineage>
</organism>
<dbReference type="PANTHER" id="PTHR48083:SF13">
    <property type="entry name" value="ACYL-COA DEHYDROGENASE FAMILY MEMBER 11"/>
    <property type="match status" value="1"/>
</dbReference>
<sequence length="409" mass="45320">MDFQYSPKVQALRARLMAFMDEHIYPNEAVFFGEIEANRKTGNAWIPTKIVEELKAKARAADLWNLFLPESKLGAGLTNLEYAPLCEIMGRSLWSAEVFNCSAPDTGNMEVFARYATPALQDLWLKPLLNGEIRSCFAMTEPEVASSDATNIEASIVRDGDEYIVNGRKWWSSGANDPRCKVFIFMGKSDPQNANRHQQQSMIVVPRDTKGVTILRHLPVFGYDDAPHGHGEVLFENVRVPASNILLGEGRGFEIAQGRLGPGRIHHCMRLIGLAEKALEDMCKRSLNRVAFGKPVAEQGVTLERIANSRILIDQARFLVLNAAQMMDTVGNKAAAKEIAMIKVAAPTMACTVIDWAIQAHGGAGVSNDFGLAYAYAQARTLRLADGPDEVHRNQIGKMELKKYKTQTR</sequence>
<dbReference type="GO" id="GO:0003995">
    <property type="term" value="F:acyl-CoA dehydrogenase activity"/>
    <property type="evidence" value="ECO:0007669"/>
    <property type="project" value="TreeGrafter"/>
</dbReference>
<dbReference type="GO" id="GO:0033539">
    <property type="term" value="P:fatty acid beta-oxidation using acyl-CoA dehydrogenase"/>
    <property type="evidence" value="ECO:0007669"/>
    <property type="project" value="TreeGrafter"/>
</dbReference>
<dbReference type="EMBL" id="CP034464">
    <property type="protein sequence ID" value="AZP13259.1"/>
    <property type="molecule type" value="Genomic_DNA"/>
</dbReference>
<comment type="cofactor">
    <cofactor evidence="1">
        <name>FAD</name>
        <dbReference type="ChEBI" id="CHEBI:57692"/>
    </cofactor>
</comment>
<keyword evidence="5" id="KW-0274">FAD</keyword>